<comment type="caution">
    <text evidence="1">The sequence shown here is derived from an EMBL/GenBank/DDBJ whole genome shotgun (WGS) entry which is preliminary data.</text>
</comment>
<organism evidence="1 3">
    <name type="scientific">Cucumis melo var. makuwa</name>
    <name type="common">Oriental melon</name>
    <dbReference type="NCBI Taxonomy" id="1194695"/>
    <lineage>
        <taxon>Eukaryota</taxon>
        <taxon>Viridiplantae</taxon>
        <taxon>Streptophyta</taxon>
        <taxon>Embryophyta</taxon>
        <taxon>Tracheophyta</taxon>
        <taxon>Spermatophyta</taxon>
        <taxon>Magnoliopsida</taxon>
        <taxon>eudicotyledons</taxon>
        <taxon>Gunneridae</taxon>
        <taxon>Pentapetalae</taxon>
        <taxon>rosids</taxon>
        <taxon>fabids</taxon>
        <taxon>Cucurbitales</taxon>
        <taxon>Cucurbitaceae</taxon>
        <taxon>Benincaseae</taxon>
        <taxon>Cucumis</taxon>
    </lineage>
</organism>
<gene>
    <name evidence="2" type="ORF">E5676_scaffold313G001590</name>
    <name evidence="1" type="ORF">E6C27_scaffold154G002330</name>
</gene>
<protein>
    <submittedName>
        <fullName evidence="1">UBN2_3 domain-containing protein</fullName>
    </submittedName>
</protein>
<dbReference type="AlphaFoldDB" id="A0A5A7V597"/>
<dbReference type="OrthoDB" id="1746033at2759"/>
<dbReference type="EMBL" id="SSTE01004583">
    <property type="protein sequence ID" value="KAA0062424.1"/>
    <property type="molecule type" value="Genomic_DNA"/>
</dbReference>
<evidence type="ECO:0000313" key="3">
    <source>
        <dbReference type="Proteomes" id="UP000321393"/>
    </source>
</evidence>
<accession>A0A5A7V597</accession>
<sequence length="170" mass="18765">MDLYRETVWDTPNDGKQYTKLEEADCVYGFLAGLNPKFDTAVVDRTNAMSILITLTIDSLPLALGPKIMIVARIMGSRSLCVSTARNNGTPRISVGNSMVIPYETKTPTLGTIAQSRMPQSLRLISVDGKNPWILDLRVTDHLTGSSKHFISYAPCVGHELGEDDWYCPT</sequence>
<proteinExistence type="predicted"/>
<reference evidence="3 4" key="1">
    <citation type="submission" date="2019-08" db="EMBL/GenBank/DDBJ databases">
        <title>Draft genome sequences of two oriental melons (Cucumis melo L. var makuwa).</title>
        <authorList>
            <person name="Kwon S.-Y."/>
        </authorList>
    </citation>
    <scope>NUCLEOTIDE SEQUENCE [LARGE SCALE GENOMIC DNA]</scope>
    <source>
        <strain evidence="4">cv. Chang Bougi</strain>
        <strain evidence="3">cv. SW 3</strain>
        <tissue evidence="1">Leaf</tissue>
    </source>
</reference>
<dbReference type="Proteomes" id="UP000321393">
    <property type="component" value="Unassembled WGS sequence"/>
</dbReference>
<evidence type="ECO:0000313" key="2">
    <source>
        <dbReference type="EMBL" id="TYK26558.1"/>
    </source>
</evidence>
<name>A0A5A7V597_CUCMM</name>
<evidence type="ECO:0000313" key="1">
    <source>
        <dbReference type="EMBL" id="KAA0062424.1"/>
    </source>
</evidence>
<evidence type="ECO:0000313" key="4">
    <source>
        <dbReference type="Proteomes" id="UP000321947"/>
    </source>
</evidence>
<dbReference type="EMBL" id="SSTD01003373">
    <property type="protein sequence ID" value="TYK26558.1"/>
    <property type="molecule type" value="Genomic_DNA"/>
</dbReference>
<dbReference type="Proteomes" id="UP000321947">
    <property type="component" value="Unassembled WGS sequence"/>
</dbReference>